<dbReference type="PANTHER" id="PTHR40459">
    <property type="entry name" value="CONSERVED HYPOTHETICAL ALANINE AND LEUCINE RICH PROTEIN"/>
    <property type="match status" value="1"/>
</dbReference>
<feature type="domain" description="DUF2520" evidence="2">
    <location>
        <begin position="134"/>
        <end position="257"/>
    </location>
</feature>
<dbReference type="SUPFAM" id="SSF48179">
    <property type="entry name" value="6-phosphogluconate dehydrogenase C-terminal domain-like"/>
    <property type="match status" value="1"/>
</dbReference>
<dbReference type="Pfam" id="PF10728">
    <property type="entry name" value="DUF2520"/>
    <property type="match status" value="1"/>
</dbReference>
<dbReference type="InterPro" id="IPR028939">
    <property type="entry name" value="P5C_Rdtase_cat_N"/>
</dbReference>
<name>A0A948TA99_9BACT</name>
<reference evidence="3" key="1">
    <citation type="journal article" date="2021" name="PeerJ">
        <title>Extensive microbial diversity within the chicken gut microbiome revealed by metagenomics and culture.</title>
        <authorList>
            <person name="Gilroy R."/>
            <person name="Ravi A."/>
            <person name="Getino M."/>
            <person name="Pursley I."/>
            <person name="Horton D.L."/>
            <person name="Alikhan N.F."/>
            <person name="Baker D."/>
            <person name="Gharbi K."/>
            <person name="Hall N."/>
            <person name="Watson M."/>
            <person name="Adriaenssens E.M."/>
            <person name="Foster-Nyarko E."/>
            <person name="Jarju S."/>
            <person name="Secka A."/>
            <person name="Antonio M."/>
            <person name="Oren A."/>
            <person name="Chaudhuri R.R."/>
            <person name="La Ragione R."/>
            <person name="Hildebrand F."/>
            <person name="Pallen M.J."/>
        </authorList>
    </citation>
    <scope>NUCLEOTIDE SEQUENCE</scope>
    <source>
        <strain evidence="3">G4-2901</strain>
    </source>
</reference>
<dbReference type="InterPro" id="IPR008927">
    <property type="entry name" value="6-PGluconate_DH-like_C_sf"/>
</dbReference>
<gene>
    <name evidence="3" type="ORF">H9777_03280</name>
</gene>
<accession>A0A948TA99</accession>
<dbReference type="InterPro" id="IPR018931">
    <property type="entry name" value="DUF2520"/>
</dbReference>
<reference evidence="3" key="2">
    <citation type="submission" date="2021-04" db="EMBL/GenBank/DDBJ databases">
        <authorList>
            <person name="Gilroy R."/>
        </authorList>
    </citation>
    <scope>NUCLEOTIDE SEQUENCE</scope>
    <source>
        <strain evidence="3">G4-2901</strain>
    </source>
</reference>
<protein>
    <submittedName>
        <fullName evidence="3">DUF2520 domain-containing protein</fullName>
    </submittedName>
</protein>
<dbReference type="Gene3D" id="1.10.1040.20">
    <property type="entry name" value="ProC-like, C-terminal domain"/>
    <property type="match status" value="1"/>
</dbReference>
<organism evidence="3 4">
    <name type="scientific">Candidatus Phocaeicola faecigallinarum</name>
    <dbReference type="NCBI Taxonomy" id="2838732"/>
    <lineage>
        <taxon>Bacteria</taxon>
        <taxon>Pseudomonadati</taxon>
        <taxon>Bacteroidota</taxon>
        <taxon>Bacteroidia</taxon>
        <taxon>Bacteroidales</taxon>
        <taxon>Bacteroidaceae</taxon>
        <taxon>Phocaeicola</taxon>
    </lineage>
</organism>
<dbReference type="InterPro" id="IPR036291">
    <property type="entry name" value="NAD(P)-bd_dom_sf"/>
</dbReference>
<dbReference type="SUPFAM" id="SSF51735">
    <property type="entry name" value="NAD(P)-binding Rossmann-fold domains"/>
    <property type="match status" value="1"/>
</dbReference>
<dbReference type="Proteomes" id="UP000783796">
    <property type="component" value="Unassembled WGS sequence"/>
</dbReference>
<dbReference type="Pfam" id="PF03807">
    <property type="entry name" value="F420_oxidored"/>
    <property type="match status" value="1"/>
</dbReference>
<evidence type="ECO:0000313" key="4">
    <source>
        <dbReference type="Proteomes" id="UP000783796"/>
    </source>
</evidence>
<dbReference type="PANTHER" id="PTHR40459:SF1">
    <property type="entry name" value="CONSERVED HYPOTHETICAL ALANINE AND LEUCINE RICH PROTEIN"/>
    <property type="match status" value="1"/>
</dbReference>
<evidence type="ECO:0000259" key="1">
    <source>
        <dbReference type="Pfam" id="PF03807"/>
    </source>
</evidence>
<comment type="caution">
    <text evidence="3">The sequence shown here is derived from an EMBL/GenBank/DDBJ whole genome shotgun (WGS) entry which is preliminary data.</text>
</comment>
<evidence type="ECO:0000259" key="2">
    <source>
        <dbReference type="Pfam" id="PF10728"/>
    </source>
</evidence>
<dbReference type="Gene3D" id="3.40.50.720">
    <property type="entry name" value="NAD(P)-binding Rossmann-like Domain"/>
    <property type="match status" value="1"/>
</dbReference>
<dbReference type="AlphaFoldDB" id="A0A948TA99"/>
<evidence type="ECO:0000313" key="3">
    <source>
        <dbReference type="EMBL" id="MBU3837340.1"/>
    </source>
</evidence>
<sequence length="266" mass="29827">MSGYSEPCLSIALIGAGNVATHLGMAFHESGCKIKMVYSRTKESAKSLAEKIGCPYTTDIESIDNADIYIVSLKDSVLEHILPQLTKCNNQALFVHTAGSVSIDIWKGLTGRYGVLYPMQTFSKQRKVDFNKVHFFVEANTNKDTELLIHAASLLSKHVFKASSEQRKYLHISAVFACNFTNHMYSICEQMLSSHGLPFSAMLPLIEETAEKVHYLSPILAQTGPAQRNDINIMESHINMLKDKPEIAELYQLISNNIHRFQENDK</sequence>
<proteinExistence type="predicted"/>
<dbReference type="EMBL" id="JAHLFW010000035">
    <property type="protein sequence ID" value="MBU3837340.1"/>
    <property type="molecule type" value="Genomic_DNA"/>
</dbReference>
<dbReference type="InterPro" id="IPR037108">
    <property type="entry name" value="TM1727-like_C_sf"/>
</dbReference>
<feature type="domain" description="Pyrroline-5-carboxylate reductase catalytic N-terminal" evidence="1">
    <location>
        <begin position="11"/>
        <end position="92"/>
    </location>
</feature>